<evidence type="ECO:0000313" key="1">
    <source>
        <dbReference type="EMBL" id="SIR72767.1"/>
    </source>
</evidence>
<accession>A0A1N7DAI9</accession>
<sequence>MEYDMACTWYSSALFRKSSYNEYYAAHTYYHYRVCTFMAKSSSFKNRVQKNAFGNEQMYVHKYRFKYDITGETTLEQCIIDIIAFVTDYPRDEARLLVRRRCQINIDDHFSMLDQLEKPKLVFWIGCLNITVNYDGRILVRKSRTQ</sequence>
<organism evidence="1 2">
    <name type="scientific">Haladaptatus litoreus</name>
    <dbReference type="NCBI Taxonomy" id="553468"/>
    <lineage>
        <taxon>Archaea</taxon>
        <taxon>Methanobacteriati</taxon>
        <taxon>Methanobacteriota</taxon>
        <taxon>Stenosarchaea group</taxon>
        <taxon>Halobacteria</taxon>
        <taxon>Halobacteriales</taxon>
        <taxon>Haladaptataceae</taxon>
        <taxon>Haladaptatus</taxon>
    </lineage>
</organism>
<reference evidence="2" key="1">
    <citation type="submission" date="2017-01" db="EMBL/GenBank/DDBJ databases">
        <authorList>
            <person name="Varghese N."/>
            <person name="Submissions S."/>
        </authorList>
    </citation>
    <scope>NUCLEOTIDE SEQUENCE [LARGE SCALE GENOMIC DNA]</scope>
    <source>
        <strain evidence="2">CGMCC 1.7737</strain>
    </source>
</reference>
<proteinExistence type="predicted"/>
<protein>
    <submittedName>
        <fullName evidence="1">Uncharacterized protein</fullName>
    </submittedName>
</protein>
<gene>
    <name evidence="1" type="ORF">SAMN05421858_3462</name>
</gene>
<dbReference type="EMBL" id="FTNO01000004">
    <property type="protein sequence ID" value="SIR72767.1"/>
    <property type="molecule type" value="Genomic_DNA"/>
</dbReference>
<evidence type="ECO:0000313" key="2">
    <source>
        <dbReference type="Proteomes" id="UP000186914"/>
    </source>
</evidence>
<dbReference type="Proteomes" id="UP000186914">
    <property type="component" value="Unassembled WGS sequence"/>
</dbReference>
<name>A0A1N7DAI9_9EURY</name>
<keyword evidence="2" id="KW-1185">Reference proteome</keyword>
<dbReference type="AlphaFoldDB" id="A0A1N7DAI9"/>